<evidence type="ECO:0000313" key="3">
    <source>
        <dbReference type="Proteomes" id="UP000070138"/>
    </source>
</evidence>
<feature type="transmembrane region" description="Helical" evidence="1">
    <location>
        <begin position="248"/>
        <end position="268"/>
    </location>
</feature>
<reference evidence="3" key="1">
    <citation type="submission" date="2014-10" db="EMBL/GenBank/DDBJ databases">
        <title>Genome sequencing of Vitellibacter sp. D-24.</title>
        <authorList>
            <person name="Thevarajoo S."/>
            <person name="Selvaratnam C."/>
            <person name="Goh K.M."/>
            <person name="Chong C.S."/>
        </authorList>
    </citation>
    <scope>NUCLEOTIDE SEQUENCE [LARGE SCALE GENOMIC DNA]</scope>
    <source>
        <strain evidence="3">D-24</strain>
    </source>
</reference>
<sequence>MIAVPHKAKQYLLAAAKVLVIGLTFGYIFFKLKNNSTLGFSEFTATVFSKGSIAAYSLLFFAFLATANWFFEILKWQTLVSTFEKINFKTALKQSLASLTVSLATPNRIGEYGAKALFFESKKRKKILLLNFFSSAAQMFVTSFFGFFGLLYLLRNFNISYSVATLCYFGIGIILLFAVGYYFKEKELLLKGFSIAKVIQFFKKIPLQIQFKTVLFSTFRYAIFSGMFYGLLLFFGASIAFWKAIPLIFAMYFLVSILPTLFIFDVVIRGGVAVWLFSFAEVVELVVLSTVLAMWLFNFVLPSLLGSFFVLTYQPATR</sequence>
<feature type="transmembrane region" description="Helical" evidence="1">
    <location>
        <begin position="159"/>
        <end position="183"/>
    </location>
</feature>
<name>A0A137RHX6_9FLAO</name>
<dbReference type="PATRIC" id="fig|1548749.3.peg.1787"/>
<dbReference type="STRING" id="1548749.LS48_08500"/>
<feature type="transmembrane region" description="Helical" evidence="1">
    <location>
        <begin position="221"/>
        <end position="242"/>
    </location>
</feature>
<feature type="transmembrane region" description="Helical" evidence="1">
    <location>
        <begin position="128"/>
        <end position="153"/>
    </location>
</feature>
<dbReference type="Proteomes" id="UP000070138">
    <property type="component" value="Unassembled WGS sequence"/>
</dbReference>
<comment type="caution">
    <text evidence="2">The sequence shown here is derived from an EMBL/GenBank/DDBJ whole genome shotgun (WGS) entry which is preliminary data.</text>
</comment>
<reference evidence="2 3" key="2">
    <citation type="journal article" date="2016" name="Int. J. Syst. Evol. Microbiol.">
        <title>Vitellibacter aquimaris sp. nov., a marine bacterium isolated from seawater.</title>
        <authorList>
            <person name="Thevarajoo S."/>
            <person name="Selvaratnam C."/>
            <person name="Goh K.M."/>
            <person name="Hong K.W."/>
            <person name="Chan X.Y."/>
            <person name="Chan K.G."/>
            <person name="Chong C.S."/>
        </authorList>
    </citation>
    <scope>NUCLEOTIDE SEQUENCE [LARGE SCALE GENOMIC DNA]</scope>
    <source>
        <strain evidence="2 3">D-24</strain>
    </source>
</reference>
<keyword evidence="1" id="KW-0812">Transmembrane</keyword>
<dbReference type="RefSeq" id="WP_062621958.1">
    <property type="nucleotide sequence ID" value="NZ_JRWG01000004.1"/>
</dbReference>
<evidence type="ECO:0000313" key="2">
    <source>
        <dbReference type="EMBL" id="KXN99096.1"/>
    </source>
</evidence>
<evidence type="ECO:0008006" key="4">
    <source>
        <dbReference type="Google" id="ProtNLM"/>
    </source>
</evidence>
<protein>
    <recommendedName>
        <fullName evidence="4">Flippase-like domain-containing protein</fullName>
    </recommendedName>
</protein>
<keyword evidence="3" id="KW-1185">Reference proteome</keyword>
<evidence type="ECO:0000256" key="1">
    <source>
        <dbReference type="SAM" id="Phobius"/>
    </source>
</evidence>
<accession>A0A137RHX6</accession>
<keyword evidence="1" id="KW-1133">Transmembrane helix</keyword>
<organism evidence="2 3">
    <name type="scientific">Aequorivita aquimaris</name>
    <dbReference type="NCBI Taxonomy" id="1548749"/>
    <lineage>
        <taxon>Bacteria</taxon>
        <taxon>Pseudomonadati</taxon>
        <taxon>Bacteroidota</taxon>
        <taxon>Flavobacteriia</taxon>
        <taxon>Flavobacteriales</taxon>
        <taxon>Flavobacteriaceae</taxon>
        <taxon>Aequorivita</taxon>
    </lineage>
</organism>
<keyword evidence="1" id="KW-0472">Membrane</keyword>
<dbReference type="AlphaFoldDB" id="A0A137RHX6"/>
<dbReference type="EMBL" id="JRWG01000004">
    <property type="protein sequence ID" value="KXN99096.1"/>
    <property type="molecule type" value="Genomic_DNA"/>
</dbReference>
<feature type="transmembrane region" description="Helical" evidence="1">
    <location>
        <begin position="12"/>
        <end position="30"/>
    </location>
</feature>
<feature type="transmembrane region" description="Helical" evidence="1">
    <location>
        <begin position="53"/>
        <end position="71"/>
    </location>
</feature>
<gene>
    <name evidence="2" type="ORF">LS48_08500</name>
</gene>
<proteinExistence type="predicted"/>
<dbReference type="OrthoDB" id="1121314at2"/>